<keyword evidence="3" id="KW-1185">Reference proteome</keyword>
<dbReference type="GO" id="GO:0003677">
    <property type="term" value="F:DNA binding"/>
    <property type="evidence" value="ECO:0007669"/>
    <property type="project" value="InterPro"/>
</dbReference>
<keyword evidence="1" id="KW-0233">DNA recombination</keyword>
<evidence type="ECO:0000313" key="3">
    <source>
        <dbReference type="Proteomes" id="UP000054538"/>
    </source>
</evidence>
<sequence>ILHNNLDLQSPFNVAIRVVTFMAFWLCCRLGELIIHSRNNFNPFKHVSHSILPLNIQILTNNTSYTSFHIPWTKTTKEQGADISVTAHPHRMSPLEALSLHKNINTNILHSASLFSYRTSTGWQPLTRANSINCCNDIWVQNRFPNMPSHAFHIGGTTELLLQGVNPDIISVQGRWTSQAFLNYWCHIESILPLFILSSVNLNCLQDMDATIKEFSKCHNIPQL</sequence>
<dbReference type="HOGENOM" id="CLU_003292_1_1_1"/>
<dbReference type="EMBL" id="KN825541">
    <property type="protein sequence ID" value="KIK87756.1"/>
    <property type="molecule type" value="Genomic_DNA"/>
</dbReference>
<name>A0A0D0DNC1_9AGAM</name>
<dbReference type="GO" id="GO:0015074">
    <property type="term" value="P:DNA integration"/>
    <property type="evidence" value="ECO:0007669"/>
    <property type="project" value="InterPro"/>
</dbReference>
<dbReference type="SUPFAM" id="SSF56349">
    <property type="entry name" value="DNA breaking-rejoining enzymes"/>
    <property type="match status" value="1"/>
</dbReference>
<dbReference type="OrthoDB" id="3266428at2759"/>
<dbReference type="AlphaFoldDB" id="A0A0D0DNC1"/>
<dbReference type="InterPro" id="IPR011010">
    <property type="entry name" value="DNA_brk_join_enz"/>
</dbReference>
<accession>A0A0D0DNC1</accession>
<dbReference type="Proteomes" id="UP000054538">
    <property type="component" value="Unassembled WGS sequence"/>
</dbReference>
<reference evidence="3" key="2">
    <citation type="submission" date="2015-01" db="EMBL/GenBank/DDBJ databases">
        <title>Evolutionary Origins and Diversification of the Mycorrhizal Mutualists.</title>
        <authorList>
            <consortium name="DOE Joint Genome Institute"/>
            <consortium name="Mycorrhizal Genomics Consortium"/>
            <person name="Kohler A."/>
            <person name="Kuo A."/>
            <person name="Nagy L.G."/>
            <person name="Floudas D."/>
            <person name="Copeland A."/>
            <person name="Barry K.W."/>
            <person name="Cichocki N."/>
            <person name="Veneault-Fourrey C."/>
            <person name="LaButti K."/>
            <person name="Lindquist E.A."/>
            <person name="Lipzen A."/>
            <person name="Lundell T."/>
            <person name="Morin E."/>
            <person name="Murat C."/>
            <person name="Riley R."/>
            <person name="Ohm R."/>
            <person name="Sun H."/>
            <person name="Tunlid A."/>
            <person name="Henrissat B."/>
            <person name="Grigoriev I.V."/>
            <person name="Hibbett D.S."/>
            <person name="Martin F."/>
        </authorList>
    </citation>
    <scope>NUCLEOTIDE SEQUENCE [LARGE SCALE GENOMIC DNA]</scope>
    <source>
        <strain evidence="3">Ve08.2h10</strain>
    </source>
</reference>
<dbReference type="InterPro" id="IPR013762">
    <property type="entry name" value="Integrase-like_cat_sf"/>
</dbReference>
<organism evidence="2 3">
    <name type="scientific">Paxillus rubicundulus Ve08.2h10</name>
    <dbReference type="NCBI Taxonomy" id="930991"/>
    <lineage>
        <taxon>Eukaryota</taxon>
        <taxon>Fungi</taxon>
        <taxon>Dikarya</taxon>
        <taxon>Basidiomycota</taxon>
        <taxon>Agaricomycotina</taxon>
        <taxon>Agaricomycetes</taxon>
        <taxon>Agaricomycetidae</taxon>
        <taxon>Boletales</taxon>
        <taxon>Paxilineae</taxon>
        <taxon>Paxillaceae</taxon>
        <taxon>Paxillus</taxon>
    </lineage>
</organism>
<gene>
    <name evidence="2" type="ORF">PAXRUDRAFT_152329</name>
</gene>
<proteinExistence type="predicted"/>
<dbReference type="GO" id="GO:0006310">
    <property type="term" value="P:DNA recombination"/>
    <property type="evidence" value="ECO:0007669"/>
    <property type="project" value="UniProtKB-KW"/>
</dbReference>
<dbReference type="InParanoid" id="A0A0D0DNC1"/>
<protein>
    <submittedName>
        <fullName evidence="2">Uncharacterized protein</fullName>
    </submittedName>
</protein>
<evidence type="ECO:0000313" key="2">
    <source>
        <dbReference type="EMBL" id="KIK87756.1"/>
    </source>
</evidence>
<dbReference type="Gene3D" id="1.10.443.10">
    <property type="entry name" value="Intergrase catalytic core"/>
    <property type="match status" value="1"/>
</dbReference>
<reference evidence="2 3" key="1">
    <citation type="submission" date="2014-04" db="EMBL/GenBank/DDBJ databases">
        <authorList>
            <consortium name="DOE Joint Genome Institute"/>
            <person name="Kuo A."/>
            <person name="Kohler A."/>
            <person name="Jargeat P."/>
            <person name="Nagy L.G."/>
            <person name="Floudas D."/>
            <person name="Copeland A."/>
            <person name="Barry K.W."/>
            <person name="Cichocki N."/>
            <person name="Veneault-Fourrey C."/>
            <person name="LaButti K."/>
            <person name="Lindquist E.A."/>
            <person name="Lipzen A."/>
            <person name="Lundell T."/>
            <person name="Morin E."/>
            <person name="Murat C."/>
            <person name="Sun H."/>
            <person name="Tunlid A."/>
            <person name="Henrissat B."/>
            <person name="Grigoriev I.V."/>
            <person name="Hibbett D.S."/>
            <person name="Martin F."/>
            <person name="Nordberg H.P."/>
            <person name="Cantor M.N."/>
            <person name="Hua S.X."/>
        </authorList>
    </citation>
    <scope>NUCLEOTIDE SEQUENCE [LARGE SCALE GENOMIC DNA]</scope>
    <source>
        <strain evidence="2 3">Ve08.2h10</strain>
    </source>
</reference>
<feature type="non-terminal residue" evidence="2">
    <location>
        <position position="1"/>
    </location>
</feature>
<dbReference type="STRING" id="930991.A0A0D0DNC1"/>
<evidence type="ECO:0000256" key="1">
    <source>
        <dbReference type="ARBA" id="ARBA00023172"/>
    </source>
</evidence>